<evidence type="ECO:0000313" key="3">
    <source>
        <dbReference type="Proteomes" id="UP000676565"/>
    </source>
</evidence>
<dbReference type="InterPro" id="IPR006638">
    <property type="entry name" value="Elp3/MiaA/NifB-like_rSAM"/>
</dbReference>
<dbReference type="SUPFAM" id="SSF102114">
    <property type="entry name" value="Radical SAM enzymes"/>
    <property type="match status" value="1"/>
</dbReference>
<name>A0ABS5BUE8_9BACT</name>
<dbReference type="SFLD" id="SFLDS00029">
    <property type="entry name" value="Radical_SAM"/>
    <property type="match status" value="1"/>
</dbReference>
<dbReference type="Pfam" id="PF04055">
    <property type="entry name" value="Radical_SAM"/>
    <property type="match status" value="1"/>
</dbReference>
<organism evidence="2 3">
    <name type="scientific">Gemmata palustris</name>
    <dbReference type="NCBI Taxonomy" id="2822762"/>
    <lineage>
        <taxon>Bacteria</taxon>
        <taxon>Pseudomonadati</taxon>
        <taxon>Planctomycetota</taxon>
        <taxon>Planctomycetia</taxon>
        <taxon>Gemmatales</taxon>
        <taxon>Gemmataceae</taxon>
        <taxon>Gemmata</taxon>
    </lineage>
</organism>
<feature type="domain" description="Elp3/MiaA/NifB-like radical SAM core" evidence="1">
    <location>
        <begin position="45"/>
        <end position="264"/>
    </location>
</feature>
<dbReference type="SMART" id="SM00729">
    <property type="entry name" value="Elp3"/>
    <property type="match status" value="1"/>
</dbReference>
<accession>A0ABS5BUE8</accession>
<dbReference type="RefSeq" id="WP_210654689.1">
    <property type="nucleotide sequence ID" value="NZ_JAGKQQ010000001.1"/>
</dbReference>
<proteinExistence type="predicted"/>
<dbReference type="InterPro" id="IPR058240">
    <property type="entry name" value="rSAM_sf"/>
</dbReference>
<dbReference type="EMBL" id="JAGKQQ010000001">
    <property type="protein sequence ID" value="MBP3956503.1"/>
    <property type="molecule type" value="Genomic_DNA"/>
</dbReference>
<evidence type="ECO:0000313" key="2">
    <source>
        <dbReference type="EMBL" id="MBP3956503.1"/>
    </source>
</evidence>
<comment type="caution">
    <text evidence="2">The sequence shown here is derived from an EMBL/GenBank/DDBJ whole genome shotgun (WGS) entry which is preliminary data.</text>
</comment>
<dbReference type="Proteomes" id="UP000676565">
    <property type="component" value="Unassembled WGS sequence"/>
</dbReference>
<reference evidence="2 3" key="1">
    <citation type="submission" date="2021-04" db="EMBL/GenBank/DDBJ databases">
        <authorList>
            <person name="Ivanova A."/>
        </authorList>
    </citation>
    <scope>NUCLEOTIDE SEQUENCE [LARGE SCALE GENOMIC DNA]</scope>
    <source>
        <strain evidence="2 3">G18</strain>
    </source>
</reference>
<gene>
    <name evidence="2" type="ORF">J8F10_14585</name>
</gene>
<protein>
    <submittedName>
        <fullName evidence="2">Radical SAM protein</fullName>
    </submittedName>
</protein>
<keyword evidence="3" id="KW-1185">Reference proteome</keyword>
<dbReference type="InterPro" id="IPR007197">
    <property type="entry name" value="rSAM"/>
</dbReference>
<evidence type="ECO:0000259" key="1">
    <source>
        <dbReference type="SMART" id="SM00729"/>
    </source>
</evidence>
<sequence length="308" mass="34273">MTPVPLFTDDWVLAHRPARNSLPADRPYAWLVEPEPAGAGRLVDVATLFLTNRECPFRCVMCDLWKNTLPESVAVGQIPEQIRWALAQLPPAQHLKLYNAGSFFDPRAIPPEDYPAIARLAAPFERVIVECHPKLVGTRCWAFNALLADRGVKLEVALGLETVHPEVLLRLNKRMTTDDFAQAARALRTEGIAVRAFIMVRPPFLTEDEGLEWAKRSLDFAFAHGAECCSLIPTRDGNGAMEELARAGHFAPPALETLERALEYGLALRAGRVFLDLWDIAKVSPDAPDRAARVARLARMNVSQRLEP</sequence>